<evidence type="ECO:0000259" key="9">
    <source>
        <dbReference type="SMART" id="SM01011"/>
    </source>
</evidence>
<dbReference type="PROSITE" id="PS00491">
    <property type="entry name" value="PROLINE_PEPTIDASE"/>
    <property type="match status" value="1"/>
</dbReference>
<evidence type="ECO:0000313" key="10">
    <source>
        <dbReference type="EMBL" id="KCV71020.1"/>
    </source>
</evidence>
<comment type="cofactor">
    <cofactor evidence="1">
        <name>Mn(2+)</name>
        <dbReference type="ChEBI" id="CHEBI:29035"/>
    </cofactor>
</comment>
<evidence type="ECO:0000256" key="6">
    <source>
        <dbReference type="RuleBase" id="RU000590"/>
    </source>
</evidence>
<evidence type="ECO:0000256" key="3">
    <source>
        <dbReference type="ARBA" id="ARBA00022723"/>
    </source>
</evidence>
<feature type="domain" description="Aminopeptidase P N-terminal" evidence="9">
    <location>
        <begin position="187"/>
        <end position="333"/>
    </location>
</feature>
<reference evidence="10" key="1">
    <citation type="submission" date="2013-04" db="EMBL/GenBank/DDBJ databases">
        <title>The Genome Sequence of Fonticula alba ATCC 38817.</title>
        <authorList>
            <consortium name="The Broad Institute Genomics Platform"/>
            <person name="Russ C."/>
            <person name="Cuomo C."/>
            <person name="Burger G."/>
            <person name="Gray M.W."/>
            <person name="Holland P.W.H."/>
            <person name="King N."/>
            <person name="Lang F.B.F."/>
            <person name="Roger A.J."/>
            <person name="Ruiz-Trillo I."/>
            <person name="Brown M."/>
            <person name="Walker B."/>
            <person name="Young S."/>
            <person name="Zeng Q."/>
            <person name="Gargeya S."/>
            <person name="Fitzgerald M."/>
            <person name="Haas B."/>
            <person name="Abouelleil A."/>
            <person name="Allen A.W."/>
            <person name="Alvarado L."/>
            <person name="Arachchi H.M."/>
            <person name="Berlin A.M."/>
            <person name="Chapman S.B."/>
            <person name="Gainer-Dewar J."/>
            <person name="Goldberg J."/>
            <person name="Griggs A."/>
            <person name="Gujja S."/>
            <person name="Hansen M."/>
            <person name="Howarth C."/>
            <person name="Imamovic A."/>
            <person name="Ireland A."/>
            <person name="Larimer J."/>
            <person name="McCowan C."/>
            <person name="Murphy C."/>
            <person name="Pearson M."/>
            <person name="Poon T.W."/>
            <person name="Priest M."/>
            <person name="Roberts A."/>
            <person name="Saif S."/>
            <person name="Shea T."/>
            <person name="Sisk P."/>
            <person name="Sykes S."/>
            <person name="Wortman J."/>
            <person name="Nusbaum C."/>
            <person name="Birren B."/>
        </authorList>
    </citation>
    <scope>NUCLEOTIDE SEQUENCE [LARGE SCALE GENOMIC DNA]</scope>
    <source>
        <strain evidence="10">ATCC 38817</strain>
    </source>
</reference>
<evidence type="ECO:0000313" key="11">
    <source>
        <dbReference type="Proteomes" id="UP000030693"/>
    </source>
</evidence>
<dbReference type="EMBL" id="KB932203">
    <property type="protein sequence ID" value="KCV71020.1"/>
    <property type="molecule type" value="Genomic_DNA"/>
</dbReference>
<evidence type="ECO:0000256" key="5">
    <source>
        <dbReference type="ARBA" id="ARBA00023211"/>
    </source>
</evidence>
<evidence type="ECO:0000256" key="2">
    <source>
        <dbReference type="ARBA" id="ARBA00008766"/>
    </source>
</evidence>
<accession>A0A058Z9W9</accession>
<dbReference type="InterPro" id="IPR036005">
    <property type="entry name" value="Creatinase/aminopeptidase-like"/>
</dbReference>
<dbReference type="AlphaFoldDB" id="A0A058Z9W9"/>
<keyword evidence="3 6" id="KW-0479">Metal-binding</keyword>
<keyword evidence="11" id="KW-1185">Reference proteome</keyword>
<dbReference type="SMART" id="SM01011">
    <property type="entry name" value="AMP_N"/>
    <property type="match status" value="1"/>
</dbReference>
<dbReference type="Gene3D" id="3.40.350.10">
    <property type="entry name" value="Creatinase/prolidase N-terminal domain"/>
    <property type="match status" value="1"/>
</dbReference>
<keyword evidence="8" id="KW-0472">Membrane</keyword>
<dbReference type="eggNOG" id="KOG2737">
    <property type="taxonomic scope" value="Eukaryota"/>
</dbReference>
<keyword evidence="8" id="KW-0812">Transmembrane</keyword>
<keyword evidence="8" id="KW-1133">Transmembrane helix</keyword>
<organism evidence="10">
    <name type="scientific">Fonticula alba</name>
    <name type="common">Slime mold</name>
    <dbReference type="NCBI Taxonomy" id="691883"/>
    <lineage>
        <taxon>Eukaryota</taxon>
        <taxon>Rotosphaerida</taxon>
        <taxon>Fonticulaceae</taxon>
        <taxon>Fonticula</taxon>
    </lineage>
</organism>
<keyword evidence="4" id="KW-0378">Hydrolase</keyword>
<feature type="compositionally biased region" description="Basic residues" evidence="7">
    <location>
        <begin position="141"/>
        <end position="154"/>
    </location>
</feature>
<sequence>MGHAGIPTAPPPAFGGGIPARVRDPPPSQPPSPRLDTAHGLAAAAARYLGHLTRVVLSSPRAAAGRTASPPCCAAPEAGTATGKRKLPVALLFVLGSLLLFGATFTLTSNVVSLVSASKEAPPASATASVAVAGGAPRLAGRSKHIRRGRKHAHGTPADVPDARVDADIPRPSNPNTCRVPKDPVAERRPLHRENRRRVLAALREAINAGRPGVRPGDVLILAGSSHQYRSNTQTAVAYRQDASFLHATGVHDVADAVLVVAVPSGHAELFFPDLTRQNLIFEGGYGDLEDRARAAEVDAIQARSDLLDILEDPEGPFKARRVYVMDSAEALLTAVPELRSANVTIIDGEDSWRQHEDEHGGNPAATRSSEWIDARSELARYPDLLPVQVADPEDLLDLPTFEPVDRLNGTHTPHLGNIVRSVRLVKSPTEIERIAYAAAVSCEAHNQAMQNVATKRMHEYHVESVVSKALGVCGLRHHAYEPIVGAGDNGAILHYVANSDSLEEGDLLVLDAAGEHRGYAADLTRTFPVSGKFTPIQREVYDIVLEAQLEAVAASRPGITFAALGRMTRQTLTRLLLEAGYLQNGTVEELMQLDIISTFLPHGLGHSIGLDVHDPQPRDWTLAPGHVLTIEPGLYFIDFLLEEARTHPSRSKYYNFDKIDQIRGGIRIEDVVVVQPLLSSGATQPPVVLTSTSPKFADDIEKLMAE</sequence>
<evidence type="ECO:0000256" key="8">
    <source>
        <dbReference type="SAM" id="Phobius"/>
    </source>
</evidence>
<dbReference type="Gene3D" id="3.90.230.10">
    <property type="entry name" value="Creatinase/methionine aminopeptidase superfamily"/>
    <property type="match status" value="1"/>
</dbReference>
<dbReference type="PANTHER" id="PTHR43226">
    <property type="entry name" value="XAA-PRO AMINOPEPTIDASE 3"/>
    <property type="match status" value="1"/>
</dbReference>
<dbReference type="OrthoDB" id="10261878at2759"/>
<dbReference type="GO" id="GO:0070006">
    <property type="term" value="F:metalloaminopeptidase activity"/>
    <property type="evidence" value="ECO:0007669"/>
    <property type="project" value="InterPro"/>
</dbReference>
<dbReference type="InterPro" id="IPR000994">
    <property type="entry name" value="Pept_M24"/>
</dbReference>
<dbReference type="SUPFAM" id="SSF55920">
    <property type="entry name" value="Creatinase/aminopeptidase"/>
    <property type="match status" value="1"/>
</dbReference>
<dbReference type="InterPro" id="IPR001131">
    <property type="entry name" value="Peptidase_M24B_aminopep-P_CS"/>
</dbReference>
<feature type="region of interest" description="Disordered" evidence="7">
    <location>
        <begin position="141"/>
        <end position="183"/>
    </location>
</feature>
<dbReference type="GO" id="GO:0030145">
    <property type="term" value="F:manganese ion binding"/>
    <property type="evidence" value="ECO:0007669"/>
    <property type="project" value="InterPro"/>
</dbReference>
<protein>
    <recommendedName>
        <fullName evidence="9">Aminopeptidase P N-terminal domain-containing protein</fullName>
    </recommendedName>
</protein>
<dbReference type="Pfam" id="PF00557">
    <property type="entry name" value="Peptidase_M24"/>
    <property type="match status" value="1"/>
</dbReference>
<dbReference type="InterPro" id="IPR029149">
    <property type="entry name" value="Creatin/AminoP/Spt16_N"/>
</dbReference>
<dbReference type="SUPFAM" id="SSF53092">
    <property type="entry name" value="Creatinase/prolidase N-terminal domain"/>
    <property type="match status" value="1"/>
</dbReference>
<dbReference type="RefSeq" id="XP_009494143.1">
    <property type="nucleotide sequence ID" value="XM_009495868.1"/>
</dbReference>
<comment type="similarity">
    <text evidence="2 6">Belongs to the peptidase M24B family.</text>
</comment>
<dbReference type="Pfam" id="PF05195">
    <property type="entry name" value="AMP_N"/>
    <property type="match status" value="1"/>
</dbReference>
<evidence type="ECO:0000256" key="4">
    <source>
        <dbReference type="ARBA" id="ARBA00022801"/>
    </source>
</evidence>
<dbReference type="PANTHER" id="PTHR43226:SF4">
    <property type="entry name" value="XAA-PRO AMINOPEPTIDASE 3"/>
    <property type="match status" value="1"/>
</dbReference>
<proteinExistence type="inferred from homology"/>
<dbReference type="InterPro" id="IPR052433">
    <property type="entry name" value="X-Pro_dipept-like"/>
</dbReference>
<feature type="region of interest" description="Disordered" evidence="7">
    <location>
        <begin position="1"/>
        <end position="36"/>
    </location>
</feature>
<dbReference type="STRING" id="691883.A0A058Z9W9"/>
<dbReference type="Proteomes" id="UP000030693">
    <property type="component" value="Unassembled WGS sequence"/>
</dbReference>
<gene>
    <name evidence="10" type="ORF">H696_01966</name>
</gene>
<evidence type="ECO:0000256" key="1">
    <source>
        <dbReference type="ARBA" id="ARBA00001936"/>
    </source>
</evidence>
<dbReference type="GO" id="GO:0006508">
    <property type="term" value="P:proteolysis"/>
    <property type="evidence" value="ECO:0007669"/>
    <property type="project" value="TreeGrafter"/>
</dbReference>
<evidence type="ECO:0000256" key="7">
    <source>
        <dbReference type="SAM" id="MobiDB-lite"/>
    </source>
</evidence>
<dbReference type="GeneID" id="20526691"/>
<name>A0A058Z9W9_FONAL</name>
<feature type="transmembrane region" description="Helical" evidence="8">
    <location>
        <begin position="89"/>
        <end position="112"/>
    </location>
</feature>
<keyword evidence="5" id="KW-0464">Manganese</keyword>
<dbReference type="InterPro" id="IPR007865">
    <property type="entry name" value="Aminopep_P_N"/>
</dbReference>